<dbReference type="AlphaFoldDB" id="A0A9X3EQR6"/>
<gene>
    <name evidence="1" type="ORF">OV079_23105</name>
</gene>
<reference evidence="1" key="1">
    <citation type="submission" date="2022-11" db="EMBL/GenBank/DDBJ databases">
        <title>Minimal conservation of predation-associated metabolite biosynthetic gene clusters underscores biosynthetic potential of Myxococcota including descriptions for ten novel species: Archangium lansinium sp. nov., Myxococcus landrumus sp. nov., Nannocystis bai.</title>
        <authorList>
            <person name="Ahearne A."/>
            <person name="Stevens C."/>
            <person name="Phillips K."/>
        </authorList>
    </citation>
    <scope>NUCLEOTIDE SEQUENCE</scope>
    <source>
        <strain evidence="1">Na p29</strain>
    </source>
</reference>
<name>A0A9X3EQR6_9BACT</name>
<keyword evidence="2" id="KW-1185">Reference proteome</keyword>
<evidence type="ECO:0000313" key="2">
    <source>
        <dbReference type="Proteomes" id="UP001150924"/>
    </source>
</evidence>
<dbReference type="EMBL" id="JAPNKE010000002">
    <property type="protein sequence ID" value="MCY1008392.1"/>
    <property type="molecule type" value="Genomic_DNA"/>
</dbReference>
<sequence length="77" mass="7393">MVVPPVVGSPGVGSPVVGPGPSLVPPSLVPAVLDSPPDSLALALSPLLGPHAPVSASAPANIHKALLFMRAACTASA</sequence>
<evidence type="ECO:0000313" key="1">
    <source>
        <dbReference type="EMBL" id="MCY1008392.1"/>
    </source>
</evidence>
<proteinExistence type="predicted"/>
<accession>A0A9X3EQR6</accession>
<comment type="caution">
    <text evidence="1">The sequence shown here is derived from an EMBL/GenBank/DDBJ whole genome shotgun (WGS) entry which is preliminary data.</text>
</comment>
<dbReference type="Proteomes" id="UP001150924">
    <property type="component" value="Unassembled WGS sequence"/>
</dbReference>
<dbReference type="RefSeq" id="WP_267771024.1">
    <property type="nucleotide sequence ID" value="NZ_JAPNKE010000002.1"/>
</dbReference>
<organism evidence="1 2">
    <name type="scientific">Nannocystis pusilla</name>
    <dbReference type="NCBI Taxonomy" id="889268"/>
    <lineage>
        <taxon>Bacteria</taxon>
        <taxon>Pseudomonadati</taxon>
        <taxon>Myxococcota</taxon>
        <taxon>Polyangia</taxon>
        <taxon>Nannocystales</taxon>
        <taxon>Nannocystaceae</taxon>
        <taxon>Nannocystis</taxon>
    </lineage>
</organism>
<protein>
    <submittedName>
        <fullName evidence="1">Uncharacterized protein</fullName>
    </submittedName>
</protein>